<dbReference type="STRING" id="1798481.A2678_02295"/>
<sequence length="238" mass="26271">MGLVVPAVLPSSRKDLEEKLAFLSQTSVKRVQIDVVDGRFASPASWPYTAPKEFDEMVRSTRMLPYLDRFAYEVDLMCLDAEPASEAWLTLGATRLTFHAESARNPERLLASARRRFGSGRGFAPTLLSFGLALNIDSDLALIENCLEEVEYIQFMGIAQIGQQGQPFDTRILEKLRMFRSYHPEIAVQVDGGVTLANAKELLTLGVSSIVVGSAIVRARDPIAAVEMFEALQSPYGV</sequence>
<dbReference type="GO" id="GO:0046872">
    <property type="term" value="F:metal ion binding"/>
    <property type="evidence" value="ECO:0007669"/>
    <property type="project" value="UniProtKB-KW"/>
</dbReference>
<evidence type="ECO:0000313" key="3">
    <source>
        <dbReference type="EMBL" id="OGG48674.1"/>
    </source>
</evidence>
<dbReference type="Pfam" id="PF00834">
    <property type="entry name" value="Ribul_P_3_epim"/>
    <property type="match status" value="1"/>
</dbReference>
<dbReference type="PANTHER" id="PTHR11749">
    <property type="entry name" value="RIBULOSE-5-PHOSPHATE-3-EPIMERASE"/>
    <property type="match status" value="1"/>
</dbReference>
<keyword evidence="2" id="KW-0413">Isomerase</keyword>
<comment type="caution">
    <text evidence="3">The sequence shown here is derived from an EMBL/GenBank/DDBJ whole genome shotgun (WGS) entry which is preliminary data.</text>
</comment>
<dbReference type="InterPro" id="IPR013785">
    <property type="entry name" value="Aldolase_TIM"/>
</dbReference>
<dbReference type="AlphaFoldDB" id="A0A1F6CHD7"/>
<organism evidence="3 4">
    <name type="scientific">Candidatus Kaiserbacteria bacterium RIFCSPHIGHO2_01_FULL_53_31</name>
    <dbReference type="NCBI Taxonomy" id="1798481"/>
    <lineage>
        <taxon>Bacteria</taxon>
        <taxon>Candidatus Kaiseribacteriota</taxon>
    </lineage>
</organism>
<dbReference type="Proteomes" id="UP000178815">
    <property type="component" value="Unassembled WGS sequence"/>
</dbReference>
<evidence type="ECO:0000256" key="1">
    <source>
        <dbReference type="ARBA" id="ARBA00022723"/>
    </source>
</evidence>
<dbReference type="InterPro" id="IPR000056">
    <property type="entry name" value="Ribul_P_3_epim-like"/>
</dbReference>
<dbReference type="GO" id="GO:0005975">
    <property type="term" value="P:carbohydrate metabolic process"/>
    <property type="evidence" value="ECO:0007669"/>
    <property type="project" value="InterPro"/>
</dbReference>
<dbReference type="SUPFAM" id="SSF51366">
    <property type="entry name" value="Ribulose-phoshate binding barrel"/>
    <property type="match status" value="1"/>
</dbReference>
<dbReference type="Gene3D" id="3.20.20.70">
    <property type="entry name" value="Aldolase class I"/>
    <property type="match status" value="1"/>
</dbReference>
<gene>
    <name evidence="3" type="ORF">A2678_02295</name>
</gene>
<reference evidence="3 4" key="1">
    <citation type="journal article" date="2016" name="Nat. Commun.">
        <title>Thousands of microbial genomes shed light on interconnected biogeochemical processes in an aquifer system.</title>
        <authorList>
            <person name="Anantharaman K."/>
            <person name="Brown C.T."/>
            <person name="Hug L.A."/>
            <person name="Sharon I."/>
            <person name="Castelle C.J."/>
            <person name="Probst A.J."/>
            <person name="Thomas B.C."/>
            <person name="Singh A."/>
            <person name="Wilkins M.J."/>
            <person name="Karaoz U."/>
            <person name="Brodie E.L."/>
            <person name="Williams K.H."/>
            <person name="Hubbard S.S."/>
            <person name="Banfield J.F."/>
        </authorList>
    </citation>
    <scope>NUCLEOTIDE SEQUENCE [LARGE SCALE GENOMIC DNA]</scope>
</reference>
<accession>A0A1F6CHD7</accession>
<evidence type="ECO:0000313" key="4">
    <source>
        <dbReference type="Proteomes" id="UP000178815"/>
    </source>
</evidence>
<evidence type="ECO:0008006" key="5">
    <source>
        <dbReference type="Google" id="ProtNLM"/>
    </source>
</evidence>
<dbReference type="GO" id="GO:0016857">
    <property type="term" value="F:racemase and epimerase activity, acting on carbohydrates and derivatives"/>
    <property type="evidence" value="ECO:0007669"/>
    <property type="project" value="InterPro"/>
</dbReference>
<name>A0A1F6CHD7_9BACT</name>
<dbReference type="EMBL" id="MFKU01000010">
    <property type="protein sequence ID" value="OGG48674.1"/>
    <property type="molecule type" value="Genomic_DNA"/>
</dbReference>
<dbReference type="InterPro" id="IPR011060">
    <property type="entry name" value="RibuloseP-bd_barrel"/>
</dbReference>
<evidence type="ECO:0000256" key="2">
    <source>
        <dbReference type="ARBA" id="ARBA00023235"/>
    </source>
</evidence>
<protein>
    <recommendedName>
        <fullName evidence="5">Ribulose-phosphate 3-epimerase</fullName>
    </recommendedName>
</protein>
<keyword evidence="1" id="KW-0479">Metal-binding</keyword>
<proteinExistence type="predicted"/>